<evidence type="ECO:0000313" key="8">
    <source>
        <dbReference type="EMBL" id="QPC82047.1"/>
    </source>
</evidence>
<dbReference type="InterPro" id="IPR035986">
    <property type="entry name" value="PKD_dom_sf"/>
</dbReference>
<dbReference type="PRINTS" id="PR00320">
    <property type="entry name" value="GPROTEINBRPT"/>
</dbReference>
<evidence type="ECO:0000259" key="6">
    <source>
        <dbReference type="Pfam" id="PF18911"/>
    </source>
</evidence>
<dbReference type="PRINTS" id="PR00319">
    <property type="entry name" value="GPROTEINB"/>
</dbReference>
<dbReference type="InterPro" id="IPR036322">
    <property type="entry name" value="WD40_repeat_dom_sf"/>
</dbReference>
<dbReference type="InterPro" id="IPR015943">
    <property type="entry name" value="WD40/YVTN_repeat-like_dom_sf"/>
</dbReference>
<keyword evidence="5" id="KW-1133">Transmembrane helix</keyword>
<keyword evidence="5" id="KW-0812">Transmembrane</keyword>
<dbReference type="EMBL" id="CP062983">
    <property type="protein sequence ID" value="QPC82047.1"/>
    <property type="molecule type" value="Genomic_DNA"/>
</dbReference>
<dbReference type="PANTHER" id="PTHR19848:SF8">
    <property type="entry name" value="F-BOX AND WD REPEAT DOMAIN CONTAINING 7"/>
    <property type="match status" value="1"/>
</dbReference>
<dbReference type="CDD" id="cd00200">
    <property type="entry name" value="WD40"/>
    <property type="match status" value="1"/>
</dbReference>
<feature type="compositionally biased region" description="Low complexity" evidence="4">
    <location>
        <begin position="371"/>
        <end position="386"/>
    </location>
</feature>
<feature type="domain" description="WDR19 first beta-propeller" evidence="7">
    <location>
        <begin position="108"/>
        <end position="285"/>
    </location>
</feature>
<dbReference type="InterPro" id="IPR013783">
    <property type="entry name" value="Ig-like_fold"/>
</dbReference>
<dbReference type="InterPro" id="IPR020472">
    <property type="entry name" value="WD40_PAC1"/>
</dbReference>
<dbReference type="PROSITE" id="PS50294">
    <property type="entry name" value="WD_REPEATS_REGION"/>
    <property type="match status" value="3"/>
</dbReference>
<dbReference type="Pfam" id="PF18911">
    <property type="entry name" value="PKD_4"/>
    <property type="match status" value="1"/>
</dbReference>
<dbReference type="RefSeq" id="WP_195170116.1">
    <property type="nucleotide sequence ID" value="NZ_CP062983.1"/>
</dbReference>
<sequence length="439" mass="47335">MAKTTITHEKNLFMRPCPKQIRFSGYLRLFLFMFVVFTSTQFKVNGQTGIKIGVVADIAYSPDGSKIAIAAGSPICSDNSEHFIKIIDSESQIELQSLQGHTCPILSVAWSPDGTKLASTGQDNKILIWDIATGQSILVMTHANSFGQFSLDWSPDGTRLVSLIEGGRRVDVWDMSTEQYLSYLEGHEDSVNDIEWSPSGNQLASGSSDRTIRIWDFATRTTIMSLSEHTASVIAVGWSPDGSKIASGGADNTLRIWDASTGQPLTVFSSSTPIMALSWSNDSSRVASANGDGNIQVIHLLPEPTIDTLQTGLGPLLDVEWNPQNSDEFAYFGRDTGRDSGAQGVLFDQLSIPVANASQDQTITDTDNDGSELVSLEGSSSSDSDGTIVDYVWTEDDVEIATGVSPQVELAVGIHSIVLTVTDNDGLTDTDTVTTTVFE</sequence>
<feature type="repeat" description="WD" evidence="3">
    <location>
        <begin position="98"/>
        <end position="139"/>
    </location>
</feature>
<evidence type="ECO:0000256" key="2">
    <source>
        <dbReference type="ARBA" id="ARBA00022737"/>
    </source>
</evidence>
<dbReference type="Gene3D" id="2.60.40.10">
    <property type="entry name" value="Immunoglobulins"/>
    <property type="match status" value="1"/>
</dbReference>
<dbReference type="KEGG" id="pmet:G4Y79_20535"/>
<proteinExistence type="predicted"/>
<feature type="region of interest" description="Disordered" evidence="4">
    <location>
        <begin position="361"/>
        <end position="386"/>
    </location>
</feature>
<protein>
    <submittedName>
        <fullName evidence="8">WD40 repeat domain-containing protein</fullName>
    </submittedName>
</protein>
<keyword evidence="5" id="KW-0472">Membrane</keyword>
<dbReference type="Proteomes" id="UP000594468">
    <property type="component" value="Chromosome"/>
</dbReference>
<dbReference type="InterPro" id="IPR000601">
    <property type="entry name" value="PKD_dom"/>
</dbReference>
<gene>
    <name evidence="8" type="ORF">G4Y79_20535</name>
</gene>
<dbReference type="PROSITE" id="PS50082">
    <property type="entry name" value="WD_REPEATS_2"/>
    <property type="match status" value="3"/>
</dbReference>
<dbReference type="InterPro" id="IPR019775">
    <property type="entry name" value="WD40_repeat_CS"/>
</dbReference>
<dbReference type="SUPFAM" id="SSF50978">
    <property type="entry name" value="WD40 repeat-like"/>
    <property type="match status" value="1"/>
</dbReference>
<dbReference type="Pfam" id="PF23389">
    <property type="entry name" value="Beta-prop_WDR19_1st"/>
    <property type="match status" value="1"/>
</dbReference>
<dbReference type="InterPro" id="IPR001680">
    <property type="entry name" value="WD40_rpt"/>
</dbReference>
<dbReference type="PROSITE" id="PS00678">
    <property type="entry name" value="WD_REPEATS_1"/>
    <property type="match status" value="3"/>
</dbReference>
<dbReference type="InterPro" id="IPR057855">
    <property type="entry name" value="Beta-prop_WDR19_1st"/>
</dbReference>
<evidence type="ECO:0000256" key="1">
    <source>
        <dbReference type="ARBA" id="ARBA00022574"/>
    </source>
</evidence>
<dbReference type="PANTHER" id="PTHR19848">
    <property type="entry name" value="WD40 REPEAT PROTEIN"/>
    <property type="match status" value="1"/>
</dbReference>
<feature type="repeat" description="WD" evidence="3">
    <location>
        <begin position="226"/>
        <end position="267"/>
    </location>
</feature>
<keyword evidence="2" id="KW-0677">Repeat</keyword>
<dbReference type="SUPFAM" id="SSF49299">
    <property type="entry name" value="PKD domain"/>
    <property type="match status" value="1"/>
</dbReference>
<feature type="domain" description="PKD" evidence="6">
    <location>
        <begin position="353"/>
        <end position="437"/>
    </location>
</feature>
<dbReference type="InterPro" id="IPR001632">
    <property type="entry name" value="WD40_G-protein_beta-like"/>
</dbReference>
<accession>A0A7S8IDZ7</accession>
<evidence type="ECO:0000256" key="3">
    <source>
        <dbReference type="PROSITE-ProRule" id="PRU00221"/>
    </source>
</evidence>
<evidence type="ECO:0000259" key="7">
    <source>
        <dbReference type="Pfam" id="PF23389"/>
    </source>
</evidence>
<dbReference type="Gene3D" id="2.130.10.10">
    <property type="entry name" value="YVTN repeat-like/Quinoprotein amine dehydrogenase"/>
    <property type="match status" value="3"/>
</dbReference>
<reference evidence="8 9" key="1">
    <citation type="submission" date="2020-02" db="EMBL/GenBank/DDBJ databases">
        <authorList>
            <person name="Zheng R.K."/>
            <person name="Sun C.M."/>
        </authorList>
    </citation>
    <scope>NUCLEOTIDE SEQUENCE [LARGE SCALE GENOMIC DNA]</scope>
    <source>
        <strain evidence="9">rifampicinis</strain>
    </source>
</reference>
<evidence type="ECO:0000313" key="9">
    <source>
        <dbReference type="Proteomes" id="UP000594468"/>
    </source>
</evidence>
<feature type="repeat" description="WD" evidence="3">
    <location>
        <begin position="184"/>
        <end position="225"/>
    </location>
</feature>
<dbReference type="SMART" id="SM00320">
    <property type="entry name" value="WD40"/>
    <property type="match status" value="5"/>
</dbReference>
<name>A0A7S8IDZ7_9CHLR</name>
<keyword evidence="1 3" id="KW-0853">WD repeat</keyword>
<evidence type="ECO:0000256" key="5">
    <source>
        <dbReference type="SAM" id="Phobius"/>
    </source>
</evidence>
<feature type="transmembrane region" description="Helical" evidence="5">
    <location>
        <begin position="21"/>
        <end position="42"/>
    </location>
</feature>
<evidence type="ECO:0000256" key="4">
    <source>
        <dbReference type="SAM" id="MobiDB-lite"/>
    </source>
</evidence>
<dbReference type="AlphaFoldDB" id="A0A7S8IDZ7"/>
<keyword evidence="9" id="KW-1185">Reference proteome</keyword>
<organism evidence="8 9">
    <name type="scientific">Phototrophicus methaneseepsis</name>
    <dbReference type="NCBI Taxonomy" id="2710758"/>
    <lineage>
        <taxon>Bacteria</taxon>
        <taxon>Bacillati</taxon>
        <taxon>Chloroflexota</taxon>
        <taxon>Candidatus Thermofontia</taxon>
        <taxon>Phototrophicales</taxon>
        <taxon>Phototrophicaceae</taxon>
        <taxon>Phototrophicus</taxon>
    </lineage>
</organism>